<sequence>MDPCLLSPVDQRIHKHLEKVADHLEFFIRRRIFQSVSFLPELFIIQFQSSTFNLHSSLFTLHSSLFTLHSHSSLFTLHFNIPAKTRIQLIPSPHSFSSYSSSDTHCRFQSLTHRSLPSIVF</sequence>
<protein>
    <submittedName>
        <fullName evidence="1">Uncharacterized protein</fullName>
    </submittedName>
</protein>
<evidence type="ECO:0000313" key="2">
    <source>
        <dbReference type="Proteomes" id="UP000326757"/>
    </source>
</evidence>
<dbReference type="AlphaFoldDB" id="A0A5N6KJG1"/>
<evidence type="ECO:0000313" key="1">
    <source>
        <dbReference type="EMBL" id="KAB8303842.1"/>
    </source>
</evidence>
<organism evidence="1 2">
    <name type="scientific">Monilinia laxa</name>
    <name type="common">Brown rot fungus</name>
    <name type="synonym">Sclerotinia laxa</name>
    <dbReference type="NCBI Taxonomy" id="61186"/>
    <lineage>
        <taxon>Eukaryota</taxon>
        <taxon>Fungi</taxon>
        <taxon>Dikarya</taxon>
        <taxon>Ascomycota</taxon>
        <taxon>Pezizomycotina</taxon>
        <taxon>Leotiomycetes</taxon>
        <taxon>Helotiales</taxon>
        <taxon>Sclerotiniaceae</taxon>
        <taxon>Monilinia</taxon>
    </lineage>
</organism>
<dbReference type="Proteomes" id="UP000326757">
    <property type="component" value="Unassembled WGS sequence"/>
</dbReference>
<comment type="caution">
    <text evidence="1">The sequence shown here is derived from an EMBL/GenBank/DDBJ whole genome shotgun (WGS) entry which is preliminary data.</text>
</comment>
<name>A0A5N6KJG1_MONLA</name>
<dbReference type="EMBL" id="VIGI01000002">
    <property type="protein sequence ID" value="KAB8303842.1"/>
    <property type="molecule type" value="Genomic_DNA"/>
</dbReference>
<reference evidence="1 2" key="1">
    <citation type="submission" date="2019-06" db="EMBL/GenBank/DDBJ databases">
        <title>Genome Sequence of the Brown Rot Fungal Pathogen Monilinia laxa.</title>
        <authorList>
            <person name="De Miccolis Angelini R.M."/>
            <person name="Landi L."/>
            <person name="Abate D."/>
            <person name="Pollastro S."/>
            <person name="Romanazzi G."/>
            <person name="Faretra F."/>
        </authorList>
    </citation>
    <scope>NUCLEOTIDE SEQUENCE [LARGE SCALE GENOMIC DNA]</scope>
    <source>
        <strain evidence="1 2">Mlax316</strain>
    </source>
</reference>
<keyword evidence="2" id="KW-1185">Reference proteome</keyword>
<proteinExistence type="predicted"/>
<accession>A0A5N6KJG1</accession>
<gene>
    <name evidence="1" type="ORF">EYC80_005213</name>
</gene>